<dbReference type="InterPro" id="IPR016849">
    <property type="entry name" value="Rtt109"/>
</dbReference>
<dbReference type="AlphaFoldDB" id="A0A9W7SIK1"/>
<dbReference type="GO" id="GO:0005634">
    <property type="term" value="C:nucleus"/>
    <property type="evidence" value="ECO:0007669"/>
    <property type="project" value="UniProtKB-SubCell"/>
</dbReference>
<comment type="catalytic activity">
    <reaction evidence="9">
        <text>L-lysyl-[histone] + acetyl-CoA = N(6)-acetyl-L-lysyl-[histone] + CoA + H(+)</text>
        <dbReference type="Rhea" id="RHEA:21992"/>
        <dbReference type="Rhea" id="RHEA-COMP:9845"/>
        <dbReference type="Rhea" id="RHEA-COMP:11338"/>
        <dbReference type="ChEBI" id="CHEBI:15378"/>
        <dbReference type="ChEBI" id="CHEBI:29969"/>
        <dbReference type="ChEBI" id="CHEBI:57287"/>
        <dbReference type="ChEBI" id="CHEBI:57288"/>
        <dbReference type="ChEBI" id="CHEBI:61930"/>
        <dbReference type="EC" id="2.3.1.48"/>
    </reaction>
    <physiologicalReaction direction="left-to-right" evidence="9">
        <dbReference type="Rhea" id="RHEA:21993"/>
    </physiologicalReaction>
</comment>
<dbReference type="InterPro" id="IPR051236">
    <property type="entry name" value="HAT_RTT109-like"/>
</dbReference>
<keyword evidence="12" id="KW-1185">Reference proteome</keyword>
<evidence type="ECO:0000256" key="3">
    <source>
        <dbReference type="ARBA" id="ARBA00022679"/>
    </source>
</evidence>
<dbReference type="OrthoDB" id="3361892at2759"/>
<dbReference type="EC" id="2.3.1.48" evidence="2"/>
<keyword evidence="5" id="KW-0007">Acetylation</keyword>
<protein>
    <recommendedName>
        <fullName evidence="2">histone acetyltransferase</fullName>
        <ecNumber evidence="2">2.3.1.48</ecNumber>
    </recommendedName>
</protein>
<keyword evidence="8" id="KW-0539">Nucleus</keyword>
<evidence type="ECO:0000313" key="12">
    <source>
        <dbReference type="Proteomes" id="UP001138500"/>
    </source>
</evidence>
<evidence type="ECO:0000256" key="1">
    <source>
        <dbReference type="ARBA" id="ARBA00004123"/>
    </source>
</evidence>
<dbReference type="GO" id="GO:0006974">
    <property type="term" value="P:DNA damage response"/>
    <property type="evidence" value="ECO:0007669"/>
    <property type="project" value="UniProtKB-KW"/>
</dbReference>
<evidence type="ECO:0000313" key="11">
    <source>
        <dbReference type="EMBL" id="KAH9809312.1"/>
    </source>
</evidence>
<dbReference type="Pfam" id="PF08214">
    <property type="entry name" value="HAT_KAT11"/>
    <property type="match status" value="1"/>
</dbReference>
<reference evidence="11 12" key="1">
    <citation type="journal article" date="2018" name="IMA Fungus">
        <title>IMA Genome-F 10: Nine draft genome sequences of Claviceps purpurea s.lat., including C. arundinis, C. humidiphila, and C. cf. spartinae, pseudomolecules for the pitch canker pathogen Fusarium circinatum, draft genome of Davidsoniella eucalypti, Grosmannia galeiformis, Quambalaria eucalypti, and Teratosphaeria destructans.</title>
        <authorList>
            <person name="Wingfield B.D."/>
            <person name="Liu M."/>
            <person name="Nguyen H.D."/>
            <person name="Lane F.A."/>
            <person name="Morgan S.W."/>
            <person name="De Vos L."/>
            <person name="Wilken P.M."/>
            <person name="Duong T.A."/>
            <person name="Aylward J."/>
            <person name="Coetzee M.P."/>
            <person name="Dadej K."/>
            <person name="De Beer Z.W."/>
            <person name="Findlay W."/>
            <person name="Havenga M."/>
            <person name="Kolarik M."/>
            <person name="Menzies J.G."/>
            <person name="Naidoo K."/>
            <person name="Pochopski O."/>
            <person name="Shoukouhi P."/>
            <person name="Santana Q.C."/>
            <person name="Seifert K.A."/>
            <person name="Soal N."/>
            <person name="Steenkamp E.T."/>
            <person name="Tatham C.T."/>
            <person name="van der Nest M.A."/>
            <person name="Wingfield M.J."/>
        </authorList>
    </citation>
    <scope>NUCLEOTIDE SEQUENCE [LARGE SCALE GENOMIC DNA]</scope>
    <source>
        <strain evidence="11">CMW44962</strain>
    </source>
</reference>
<evidence type="ECO:0000256" key="10">
    <source>
        <dbReference type="SAM" id="MobiDB-lite"/>
    </source>
</evidence>
<comment type="caution">
    <text evidence="11">The sequence shown here is derived from an EMBL/GenBank/DDBJ whole genome shotgun (WGS) entry which is preliminary data.</text>
</comment>
<accession>A0A9W7SIK1</accession>
<dbReference type="InterPro" id="IPR013178">
    <property type="entry name" value="Histone_AcTrfase_Rtt109/CBP"/>
</dbReference>
<comment type="subcellular location">
    <subcellularLocation>
        <location evidence="1">Nucleus</location>
    </subcellularLocation>
</comment>
<dbReference type="PANTHER" id="PTHR31571">
    <property type="entry name" value="ALTERED INHERITANCE OF MITOCHONDRIA PROTEIN 6"/>
    <property type="match status" value="1"/>
</dbReference>
<evidence type="ECO:0000256" key="5">
    <source>
        <dbReference type="ARBA" id="ARBA00022990"/>
    </source>
</evidence>
<feature type="compositionally biased region" description="Low complexity" evidence="10">
    <location>
        <begin position="415"/>
        <end position="426"/>
    </location>
</feature>
<dbReference type="SMART" id="SM01250">
    <property type="entry name" value="KAT11"/>
    <property type="match status" value="1"/>
</dbReference>
<sequence length="575" mass="62906">MASIIQDCSSLPNGHIPDYPKEPGSLKDALNAALVEGFECKARYIHTPPKTCDALFSPLPGQESERTHLASHFLTVSVHPVRTAGSPIATNDYLNNHKHGVLGIGIEILVYTTKHLTTVFVSKADTTGYIPNLPPSRTKAVCSASLKWLVKKERSKHPSRKLVISLFARAQDQYLFPGSVDHISKHVLTDRQLIKWWAKVLDSTFLTGTGHGDASQKQGYLTVPGFTGSELRQFYPSGNITIDGREHWLPGHPLRELAETRGISSAAPPRCLLPRFPDDPKARYIIDLDEEVGLTFTDDAPTDSPVKRRNGQWSVIKDLERFWEAMEFRQECSSGRMVGFLWLVISPLNPMGGAAGDDAAVEESQESSSLGAFSNDPASQRRDDTPTPSGQRNPLKRKRKVLTGPIIPRKPRLKGGSSSHTGSSGTLDGMINPTASGEGLILSKDGYDRAMSLLLKGSDFSKLEPAARTTSRWVADVASIAGIQGDWALDIRGEAKVELTRAGEASGQVHDLGASMVRKKKRKTEDDVVDDARTMEQRIEDDAPVIPEHRREANAIAVNVLGTSTVRKKTKPVPL</sequence>
<gene>
    <name evidence="11" type="ORF">Tdes44962_MAKER06172</name>
</gene>
<keyword evidence="6" id="KW-0805">Transcription regulation</keyword>
<keyword evidence="7" id="KW-0804">Transcription</keyword>
<evidence type="ECO:0000256" key="6">
    <source>
        <dbReference type="ARBA" id="ARBA00023015"/>
    </source>
</evidence>
<dbReference type="PROSITE" id="PS51728">
    <property type="entry name" value="RTT109_HAT"/>
    <property type="match status" value="1"/>
</dbReference>
<evidence type="ECO:0000256" key="9">
    <source>
        <dbReference type="ARBA" id="ARBA00048940"/>
    </source>
</evidence>
<organism evidence="11 12">
    <name type="scientific">Teratosphaeria destructans</name>
    <dbReference type="NCBI Taxonomy" id="418781"/>
    <lineage>
        <taxon>Eukaryota</taxon>
        <taxon>Fungi</taxon>
        <taxon>Dikarya</taxon>
        <taxon>Ascomycota</taxon>
        <taxon>Pezizomycotina</taxon>
        <taxon>Dothideomycetes</taxon>
        <taxon>Dothideomycetidae</taxon>
        <taxon>Mycosphaerellales</taxon>
        <taxon>Teratosphaeriaceae</taxon>
        <taxon>Teratosphaeria</taxon>
    </lineage>
</organism>
<reference evidence="11 12" key="2">
    <citation type="journal article" date="2021" name="Curr. Genet.">
        <title>Genetic response to nitrogen starvation in the aggressive Eucalyptus foliar pathogen Teratosphaeria destructans.</title>
        <authorList>
            <person name="Havenga M."/>
            <person name="Wingfield B.D."/>
            <person name="Wingfield M.J."/>
            <person name="Dreyer L.L."/>
            <person name="Roets F."/>
            <person name="Aylward J."/>
        </authorList>
    </citation>
    <scope>NUCLEOTIDE SEQUENCE [LARGE SCALE GENOMIC DNA]</scope>
    <source>
        <strain evidence="11">CMW44962</strain>
    </source>
</reference>
<feature type="region of interest" description="Disordered" evidence="10">
    <location>
        <begin position="355"/>
        <end position="430"/>
    </location>
</feature>
<evidence type="ECO:0000256" key="8">
    <source>
        <dbReference type="ARBA" id="ARBA00023242"/>
    </source>
</evidence>
<keyword evidence="4" id="KW-0227">DNA damage</keyword>
<dbReference type="GO" id="GO:0006355">
    <property type="term" value="P:regulation of DNA-templated transcription"/>
    <property type="evidence" value="ECO:0007669"/>
    <property type="project" value="InterPro"/>
</dbReference>
<evidence type="ECO:0000256" key="2">
    <source>
        <dbReference type="ARBA" id="ARBA00013184"/>
    </source>
</evidence>
<dbReference type="PANTHER" id="PTHR31571:SF2">
    <property type="entry name" value="HISTONE ACETYLTRANSFERASE RTT109"/>
    <property type="match status" value="1"/>
</dbReference>
<dbReference type="Proteomes" id="UP001138500">
    <property type="component" value="Unassembled WGS sequence"/>
</dbReference>
<name>A0A9W7SIK1_9PEZI</name>
<feature type="compositionally biased region" description="Polar residues" evidence="10">
    <location>
        <begin position="366"/>
        <end position="378"/>
    </location>
</feature>
<dbReference type="EMBL" id="RIBY02002567">
    <property type="protein sequence ID" value="KAH9809312.1"/>
    <property type="molecule type" value="Genomic_DNA"/>
</dbReference>
<evidence type="ECO:0000256" key="4">
    <source>
        <dbReference type="ARBA" id="ARBA00022763"/>
    </source>
</evidence>
<proteinExistence type="predicted"/>
<evidence type="ECO:0000256" key="7">
    <source>
        <dbReference type="ARBA" id="ARBA00023163"/>
    </source>
</evidence>
<dbReference type="GO" id="GO:0032931">
    <property type="term" value="F:histone H3K56 acetyltransferase activity"/>
    <property type="evidence" value="ECO:0007669"/>
    <property type="project" value="TreeGrafter"/>
</dbReference>
<keyword evidence="3" id="KW-0808">Transferase</keyword>